<dbReference type="PANTHER" id="PTHR22916">
    <property type="entry name" value="GLYCOSYLTRANSFERASE"/>
    <property type="match status" value="1"/>
</dbReference>
<evidence type="ECO:0000313" key="3">
    <source>
        <dbReference type="EMBL" id="MBD2774446.1"/>
    </source>
</evidence>
<dbReference type="Pfam" id="PF00535">
    <property type="entry name" value="Glycos_transf_2"/>
    <property type="match status" value="1"/>
</dbReference>
<dbReference type="EMBL" id="JACXAE010000071">
    <property type="protein sequence ID" value="MBD2774446.1"/>
    <property type="molecule type" value="Genomic_DNA"/>
</dbReference>
<protein>
    <submittedName>
        <fullName evidence="3">Glycosyltransferase family 2 protein</fullName>
    </submittedName>
</protein>
<dbReference type="Gene3D" id="3.90.550.10">
    <property type="entry name" value="Spore Coat Polysaccharide Biosynthesis Protein SpsA, Chain A"/>
    <property type="match status" value="1"/>
</dbReference>
<evidence type="ECO:0000259" key="2">
    <source>
        <dbReference type="Pfam" id="PF00535"/>
    </source>
</evidence>
<accession>A0A8J6XKQ9</accession>
<dbReference type="Proteomes" id="UP000629098">
    <property type="component" value="Unassembled WGS sequence"/>
</dbReference>
<dbReference type="GO" id="GO:0016758">
    <property type="term" value="F:hexosyltransferase activity"/>
    <property type="evidence" value="ECO:0007669"/>
    <property type="project" value="UniProtKB-ARBA"/>
</dbReference>
<comment type="caution">
    <text evidence="3">The sequence shown here is derived from an EMBL/GenBank/DDBJ whole genome shotgun (WGS) entry which is preliminary data.</text>
</comment>
<dbReference type="PANTHER" id="PTHR22916:SF3">
    <property type="entry name" value="UDP-GLCNAC:BETAGAL BETA-1,3-N-ACETYLGLUCOSAMINYLTRANSFERASE-LIKE PROTEIN 1"/>
    <property type="match status" value="1"/>
</dbReference>
<dbReference type="RefSeq" id="WP_190831506.1">
    <property type="nucleotide sequence ID" value="NZ_CAWPPI010000071.1"/>
</dbReference>
<name>A0A8J6XKQ9_9CYAN</name>
<reference evidence="3" key="1">
    <citation type="submission" date="2020-09" db="EMBL/GenBank/DDBJ databases">
        <title>Iningainema tapete sp. nov. (Scytonemataceae, Cyanobacteria) from greenhouses in central Florida (USA) produces two types of nodularin with biosynthetic potential for microcystin-LR and anabaenopeptins.</title>
        <authorList>
            <person name="Berthold D.E."/>
            <person name="Lefler F.W."/>
            <person name="Huang I.-S."/>
            <person name="Abdulla H."/>
            <person name="Zimba P.V."/>
            <person name="Laughinghouse H.D. IV."/>
        </authorList>
    </citation>
    <scope>NUCLEOTIDE SEQUENCE</scope>
    <source>
        <strain evidence="3">BLCCT55</strain>
    </source>
</reference>
<dbReference type="AlphaFoldDB" id="A0A8J6XKQ9"/>
<feature type="domain" description="Glycosyltransferase 2-like" evidence="2">
    <location>
        <begin position="6"/>
        <end position="118"/>
    </location>
</feature>
<dbReference type="SUPFAM" id="SSF53448">
    <property type="entry name" value="Nucleotide-diphospho-sugar transferases"/>
    <property type="match status" value="1"/>
</dbReference>
<keyword evidence="1" id="KW-0472">Membrane</keyword>
<feature type="transmembrane region" description="Helical" evidence="1">
    <location>
        <begin position="290"/>
        <end position="310"/>
    </location>
</feature>
<evidence type="ECO:0000256" key="1">
    <source>
        <dbReference type="SAM" id="Phobius"/>
    </source>
</evidence>
<proteinExistence type="predicted"/>
<gene>
    <name evidence="3" type="ORF">ICL16_20835</name>
</gene>
<dbReference type="InterPro" id="IPR001173">
    <property type="entry name" value="Glyco_trans_2-like"/>
</dbReference>
<organism evidence="3 4">
    <name type="scientific">Iningainema tapete BLCC-T55</name>
    <dbReference type="NCBI Taxonomy" id="2748662"/>
    <lineage>
        <taxon>Bacteria</taxon>
        <taxon>Bacillati</taxon>
        <taxon>Cyanobacteriota</taxon>
        <taxon>Cyanophyceae</taxon>
        <taxon>Nostocales</taxon>
        <taxon>Scytonemataceae</taxon>
        <taxon>Iningainema tapete</taxon>
    </lineage>
</organism>
<sequence>MDKLLTIAIPTFNRAKFLEQQLTWLSKAINGFESDCEILISDNCSTDNTQEIIKKWQNIFINTIFKSHINNENIGLMPNLAYCLQAATSKYVWVIGDDDPIQENALADIIYSLKEHSDLSLLILNYSILYVPNNQIVRDRCFDVAQDEIYQNGKAVIEKYLKQEPTLLAFMTAQVYRTSSAQQALSNWKDSLNNREAQIYWTAFCALQGRVKITKDVYVEYACGMNSVPGPELWFKMRYADLPTVYEKLTAIGYCQIICRKFILQHFAVTNWKVVLGALRQWPFFTIKIIIPYLYLVSVSLGKLFLHLIFKSLTFRFVSSQAH</sequence>
<evidence type="ECO:0000313" key="4">
    <source>
        <dbReference type="Proteomes" id="UP000629098"/>
    </source>
</evidence>
<keyword evidence="1" id="KW-1133">Transmembrane helix</keyword>
<dbReference type="InterPro" id="IPR029044">
    <property type="entry name" value="Nucleotide-diphossugar_trans"/>
</dbReference>
<dbReference type="CDD" id="cd00761">
    <property type="entry name" value="Glyco_tranf_GTA_type"/>
    <property type="match status" value="1"/>
</dbReference>
<keyword evidence="4" id="KW-1185">Reference proteome</keyword>
<keyword evidence="1" id="KW-0812">Transmembrane</keyword>